<dbReference type="OrthoDB" id="8336673at2"/>
<gene>
    <name evidence="8" type="ORF">RU07_23060</name>
</gene>
<dbReference type="GO" id="GO:0016020">
    <property type="term" value="C:membrane"/>
    <property type="evidence" value="ECO:0007669"/>
    <property type="project" value="UniProtKB-SubCell"/>
</dbReference>
<keyword evidence="5 7" id="KW-0472">Membrane</keyword>
<dbReference type="EMBL" id="JXQV01000045">
    <property type="protein sequence ID" value="KIP98110.1"/>
    <property type="molecule type" value="Genomic_DNA"/>
</dbReference>
<protein>
    <submittedName>
        <fullName evidence="8">Conjugal transfer protein TrbL</fullName>
    </submittedName>
</protein>
<keyword evidence="3 7" id="KW-0812">Transmembrane</keyword>
<feature type="transmembrane region" description="Helical" evidence="7">
    <location>
        <begin position="170"/>
        <end position="188"/>
    </location>
</feature>
<feature type="transmembrane region" description="Helical" evidence="7">
    <location>
        <begin position="37"/>
        <end position="57"/>
    </location>
</feature>
<evidence type="ECO:0000256" key="7">
    <source>
        <dbReference type="SAM" id="Phobius"/>
    </source>
</evidence>
<dbReference type="AlphaFoldDB" id="A0A0D0KFN0"/>
<dbReference type="GO" id="GO:0030255">
    <property type="term" value="P:protein secretion by the type IV secretion system"/>
    <property type="evidence" value="ECO:0007669"/>
    <property type="project" value="InterPro"/>
</dbReference>
<reference evidence="8 9" key="1">
    <citation type="submission" date="2014-12" db="EMBL/GenBank/DDBJ databases">
        <title>16Stimator: statistical estimation of ribosomal gene copy numbers from draft genome assemblies.</title>
        <authorList>
            <person name="Perisin M.A."/>
            <person name="Vetter M."/>
            <person name="Gilbert J.A."/>
            <person name="Bergelson J."/>
        </authorList>
    </citation>
    <scope>NUCLEOTIDE SEQUENCE [LARGE SCALE GENOMIC DNA]</scope>
    <source>
        <strain evidence="8 9">MEJ076</strain>
    </source>
</reference>
<evidence type="ECO:0000256" key="3">
    <source>
        <dbReference type="ARBA" id="ARBA00022692"/>
    </source>
</evidence>
<accession>A0A0D0KFN0</accession>
<dbReference type="InterPro" id="IPR007688">
    <property type="entry name" value="Conjugal_tfr_TrbL/VirB6"/>
</dbReference>
<feature type="compositionally biased region" description="Polar residues" evidence="6">
    <location>
        <begin position="314"/>
        <end position="337"/>
    </location>
</feature>
<evidence type="ECO:0000256" key="2">
    <source>
        <dbReference type="ARBA" id="ARBA00007802"/>
    </source>
</evidence>
<keyword evidence="4 7" id="KW-1133">Transmembrane helix</keyword>
<feature type="transmembrane region" description="Helical" evidence="7">
    <location>
        <begin position="143"/>
        <end position="164"/>
    </location>
</feature>
<evidence type="ECO:0000256" key="6">
    <source>
        <dbReference type="SAM" id="MobiDB-lite"/>
    </source>
</evidence>
<evidence type="ECO:0000256" key="4">
    <source>
        <dbReference type="ARBA" id="ARBA00022989"/>
    </source>
</evidence>
<sequence>MNNFVTNLLMRIDQLGSGFAQRAYGIVGDEVMPVLRVALIVYVALYGIQLMLGLARISLGDFVSRIVKFMLILTLVQNWSVFNSLFYSWLSDTPEDLGRAILMASSSGITEPTNGLSMIVATAFNAASALAQQSGYFTILPSVLGGIIVIGALVVVAIALAIIILSKVMMWVLVGTGPLFIACMLFNQTRSLGAAWFTQVFLYSLIPLFVYVVSAFLIAAINPELSKIEVAVASNALDVSHIGAFALLCIAGMFVLLNVQSLAQGITGGFGASTSATGYAYGKMATISPVAALASKLRSRGSGGGSSDRETKGGSITNRSGSETNLQDRISSLSKPS</sequence>
<feature type="transmembrane region" description="Helical" evidence="7">
    <location>
        <begin position="200"/>
        <end position="221"/>
    </location>
</feature>
<name>A0A0D0KFN0_AGRTU</name>
<evidence type="ECO:0000256" key="1">
    <source>
        <dbReference type="ARBA" id="ARBA00004141"/>
    </source>
</evidence>
<dbReference type="Pfam" id="PF04610">
    <property type="entry name" value="TrbL"/>
    <property type="match status" value="1"/>
</dbReference>
<comment type="similarity">
    <text evidence="2">Belongs to the TrbL/VirB6 family.</text>
</comment>
<dbReference type="Proteomes" id="UP000035017">
    <property type="component" value="Unassembled WGS sequence"/>
</dbReference>
<evidence type="ECO:0000313" key="9">
    <source>
        <dbReference type="Proteomes" id="UP000035017"/>
    </source>
</evidence>
<evidence type="ECO:0000313" key="8">
    <source>
        <dbReference type="EMBL" id="KIP98110.1"/>
    </source>
</evidence>
<organism evidence="8 9">
    <name type="scientific">Agrobacterium tumefaciens</name>
    <dbReference type="NCBI Taxonomy" id="358"/>
    <lineage>
        <taxon>Bacteria</taxon>
        <taxon>Pseudomonadati</taxon>
        <taxon>Pseudomonadota</taxon>
        <taxon>Alphaproteobacteria</taxon>
        <taxon>Hyphomicrobiales</taxon>
        <taxon>Rhizobiaceae</taxon>
        <taxon>Rhizobium/Agrobacterium group</taxon>
        <taxon>Agrobacterium</taxon>
        <taxon>Agrobacterium tumefaciens complex</taxon>
    </lineage>
</organism>
<feature type="transmembrane region" description="Helical" evidence="7">
    <location>
        <begin position="241"/>
        <end position="259"/>
    </location>
</feature>
<evidence type="ECO:0000256" key="5">
    <source>
        <dbReference type="ARBA" id="ARBA00023136"/>
    </source>
</evidence>
<feature type="region of interest" description="Disordered" evidence="6">
    <location>
        <begin position="297"/>
        <end position="337"/>
    </location>
</feature>
<proteinExistence type="inferred from homology"/>
<comment type="caution">
    <text evidence="8">The sequence shown here is derived from an EMBL/GenBank/DDBJ whole genome shotgun (WGS) entry which is preliminary data.</text>
</comment>
<comment type="subcellular location">
    <subcellularLocation>
        <location evidence="1">Membrane</location>
        <topology evidence="1">Multi-pass membrane protein</topology>
    </subcellularLocation>
</comment>